<protein>
    <submittedName>
        <fullName evidence="2">Uncharacterized protein</fullName>
    </submittedName>
</protein>
<evidence type="ECO:0000256" key="1">
    <source>
        <dbReference type="SAM" id="MobiDB-lite"/>
    </source>
</evidence>
<dbReference type="InParanoid" id="G9EQB3"/>
<dbReference type="STRING" id="658187.LDG_7460"/>
<feature type="compositionally biased region" description="Polar residues" evidence="1">
    <location>
        <begin position="1"/>
        <end position="16"/>
    </location>
</feature>
<dbReference type="AlphaFoldDB" id="G9EQB3"/>
<dbReference type="Proteomes" id="UP000002770">
    <property type="component" value="Unassembled WGS sequence"/>
</dbReference>
<evidence type="ECO:0000313" key="2">
    <source>
        <dbReference type="EMBL" id="EHL30508.1"/>
    </source>
</evidence>
<organism evidence="2 3">
    <name type="scientific">Legionella drancourtii LLAP12</name>
    <dbReference type="NCBI Taxonomy" id="658187"/>
    <lineage>
        <taxon>Bacteria</taxon>
        <taxon>Pseudomonadati</taxon>
        <taxon>Pseudomonadota</taxon>
        <taxon>Gammaproteobacteria</taxon>
        <taxon>Legionellales</taxon>
        <taxon>Legionellaceae</taxon>
        <taxon>Legionella</taxon>
    </lineage>
</organism>
<dbReference type="HOGENOM" id="CLU_178437_0_0_6"/>
<keyword evidence="3" id="KW-1185">Reference proteome</keyword>
<proteinExistence type="predicted"/>
<feature type="region of interest" description="Disordered" evidence="1">
    <location>
        <begin position="1"/>
        <end position="23"/>
    </location>
</feature>
<sequence>MDELSQITQKLNQHQDSLARVKQSAHEEREHLISFYRCQGQAQAYELTSLPAIVINKAYVIYGVHSLDKALFLFRRYQEVHHV</sequence>
<name>G9EQB3_9GAMM</name>
<reference evidence="2 3" key="1">
    <citation type="journal article" date="2011" name="BMC Genomics">
        <title>Insight into cross-talk between intra-amoebal pathogens.</title>
        <authorList>
            <person name="Gimenez G."/>
            <person name="Bertelli C."/>
            <person name="Moliner C."/>
            <person name="Robert C."/>
            <person name="Raoult D."/>
            <person name="Fournier P.E."/>
            <person name="Greub G."/>
        </authorList>
    </citation>
    <scope>NUCLEOTIDE SEQUENCE [LARGE SCALE GENOMIC DNA]</scope>
    <source>
        <strain evidence="2 3">LLAP12</strain>
    </source>
</reference>
<evidence type="ECO:0000313" key="3">
    <source>
        <dbReference type="Proteomes" id="UP000002770"/>
    </source>
</evidence>
<dbReference type="InterPro" id="IPR011090">
    <property type="entry name" value="Integr_conj_element_PFL4709"/>
</dbReference>
<accession>G9EQB3</accession>
<dbReference type="Pfam" id="PF07511">
    <property type="entry name" value="DUF1525"/>
    <property type="match status" value="1"/>
</dbReference>
<gene>
    <name evidence="2" type="ORF">LDG_7460</name>
</gene>
<dbReference type="EMBL" id="JH413829">
    <property type="protein sequence ID" value="EHL30508.1"/>
    <property type="molecule type" value="Genomic_DNA"/>
</dbReference>